<feature type="compositionally biased region" description="Basic and acidic residues" evidence="1">
    <location>
        <begin position="1"/>
        <end position="10"/>
    </location>
</feature>
<dbReference type="Proteomes" id="UP001152300">
    <property type="component" value="Unassembled WGS sequence"/>
</dbReference>
<evidence type="ECO:0000313" key="2">
    <source>
        <dbReference type="EMBL" id="KAJ8071229.1"/>
    </source>
</evidence>
<dbReference type="EMBL" id="JAPEIS010000001">
    <property type="protein sequence ID" value="KAJ8071229.1"/>
    <property type="molecule type" value="Genomic_DNA"/>
</dbReference>
<accession>A0A9X0AZ20</accession>
<organism evidence="2 3">
    <name type="scientific">Sclerotinia nivalis</name>
    <dbReference type="NCBI Taxonomy" id="352851"/>
    <lineage>
        <taxon>Eukaryota</taxon>
        <taxon>Fungi</taxon>
        <taxon>Dikarya</taxon>
        <taxon>Ascomycota</taxon>
        <taxon>Pezizomycotina</taxon>
        <taxon>Leotiomycetes</taxon>
        <taxon>Helotiales</taxon>
        <taxon>Sclerotiniaceae</taxon>
        <taxon>Sclerotinia</taxon>
    </lineage>
</organism>
<name>A0A9X0AZ20_9HELO</name>
<protein>
    <submittedName>
        <fullName evidence="2">Uncharacterized protein</fullName>
    </submittedName>
</protein>
<reference evidence="2" key="1">
    <citation type="submission" date="2022-11" db="EMBL/GenBank/DDBJ databases">
        <title>Genome Resource of Sclerotinia nivalis Strain SnTB1, a Plant Pathogen Isolated from American Ginseng.</title>
        <authorList>
            <person name="Fan S."/>
        </authorList>
    </citation>
    <scope>NUCLEOTIDE SEQUENCE</scope>
    <source>
        <strain evidence="2">SnTB1</strain>
    </source>
</reference>
<sequence length="129" mass="14486">MVLDEGERNGRATSQMGGSVRPSWRDVDHADLSTIDFHAGRANRASLVRVRLEAVCLALQDKDFKVQGEKSPAQKAEPEIIDFVSRDDKNVADHKTCTNMQMSISWRGTSADVTLQRYLRFGKKMCSRS</sequence>
<dbReference type="AlphaFoldDB" id="A0A9X0AZ20"/>
<evidence type="ECO:0000256" key="1">
    <source>
        <dbReference type="SAM" id="MobiDB-lite"/>
    </source>
</evidence>
<gene>
    <name evidence="2" type="ORF">OCU04_001564</name>
</gene>
<comment type="caution">
    <text evidence="2">The sequence shown here is derived from an EMBL/GenBank/DDBJ whole genome shotgun (WGS) entry which is preliminary data.</text>
</comment>
<feature type="region of interest" description="Disordered" evidence="1">
    <location>
        <begin position="1"/>
        <end position="24"/>
    </location>
</feature>
<proteinExistence type="predicted"/>
<evidence type="ECO:0000313" key="3">
    <source>
        <dbReference type="Proteomes" id="UP001152300"/>
    </source>
</evidence>
<keyword evidence="3" id="KW-1185">Reference proteome</keyword>